<reference evidence="8 9" key="1">
    <citation type="submission" date="2019-06" db="EMBL/GenBank/DDBJ databases">
        <authorList>
            <person name="Li F."/>
        </authorList>
    </citation>
    <scope>NUCLEOTIDE SEQUENCE [LARGE SCALE GENOMIC DNA]</scope>
    <source>
        <strain evidence="8 9">10F1D-1</strain>
    </source>
</reference>
<dbReference type="RefSeq" id="WP_141164373.1">
    <property type="nucleotide sequence ID" value="NZ_VHQG01000004.1"/>
</dbReference>
<feature type="binding site" evidence="5">
    <location>
        <position position="32"/>
    </location>
    <ligand>
        <name>AMP</name>
        <dbReference type="ChEBI" id="CHEBI:456215"/>
    </ligand>
</feature>
<dbReference type="Gene3D" id="3.40.50.300">
    <property type="entry name" value="P-loop containing nucleotide triphosphate hydrolases"/>
    <property type="match status" value="1"/>
</dbReference>
<evidence type="ECO:0000256" key="1">
    <source>
        <dbReference type="ARBA" id="ARBA00022679"/>
    </source>
</evidence>
<evidence type="ECO:0000313" key="8">
    <source>
        <dbReference type="EMBL" id="TPW74738.1"/>
    </source>
</evidence>
<dbReference type="Pfam" id="PF00406">
    <property type="entry name" value="ADK"/>
    <property type="match status" value="1"/>
</dbReference>
<dbReference type="NCBIfam" id="NF011105">
    <property type="entry name" value="PRK14532.1"/>
    <property type="match status" value="1"/>
</dbReference>
<dbReference type="NCBIfam" id="NF011100">
    <property type="entry name" value="PRK14527.1"/>
    <property type="match status" value="1"/>
</dbReference>
<feature type="binding site" evidence="5">
    <location>
        <position position="173"/>
    </location>
    <ligand>
        <name>ATP</name>
        <dbReference type="ChEBI" id="CHEBI:30616"/>
    </ligand>
</feature>
<keyword evidence="1 5" id="KW-0808">Transferase</keyword>
<keyword evidence="9" id="KW-1185">Reference proteome</keyword>
<dbReference type="InterPro" id="IPR033690">
    <property type="entry name" value="Adenylat_kinase_CS"/>
</dbReference>
<evidence type="ECO:0000256" key="6">
    <source>
        <dbReference type="RuleBase" id="RU003330"/>
    </source>
</evidence>
<dbReference type="CDD" id="cd01428">
    <property type="entry name" value="ADK"/>
    <property type="match status" value="1"/>
</dbReference>
<feature type="region of interest" description="NMP" evidence="5">
    <location>
        <begin position="31"/>
        <end position="60"/>
    </location>
</feature>
<dbReference type="AlphaFoldDB" id="A0A506Y1C0"/>
<comment type="function">
    <text evidence="5">Catalyzes the reversible transfer of the terminal phosphate group between ATP and AMP. Plays an important role in cellular energy homeostasis and in adenine nucleotide metabolism.</text>
</comment>
<dbReference type="NCBIfam" id="NF011104">
    <property type="entry name" value="PRK14531.1"/>
    <property type="match status" value="1"/>
</dbReference>
<dbReference type="GO" id="GO:0005524">
    <property type="term" value="F:ATP binding"/>
    <property type="evidence" value="ECO:0007669"/>
    <property type="project" value="UniProtKB-UniRule"/>
</dbReference>
<feature type="binding site" evidence="5">
    <location>
        <position position="93"/>
    </location>
    <ligand>
        <name>AMP</name>
        <dbReference type="ChEBI" id="CHEBI:456215"/>
    </ligand>
</feature>
<dbReference type="InterPro" id="IPR000850">
    <property type="entry name" value="Adenylat/UMP-CMP_kin"/>
</dbReference>
<keyword evidence="2 5" id="KW-0545">Nucleotide biosynthesis</keyword>
<feature type="binding site" evidence="5">
    <location>
        <begin position="58"/>
        <end position="60"/>
    </location>
    <ligand>
        <name>AMP</name>
        <dbReference type="ChEBI" id="CHEBI:456215"/>
    </ligand>
</feature>
<dbReference type="GO" id="GO:0004017">
    <property type="term" value="F:AMP kinase activity"/>
    <property type="evidence" value="ECO:0007669"/>
    <property type="project" value="UniProtKB-UniRule"/>
</dbReference>
<accession>A0A506Y1C0</accession>
<dbReference type="EC" id="2.7.4.3" evidence="5 7"/>
<gene>
    <name evidence="5" type="primary">adk</name>
    <name evidence="8" type="ORF">FJ657_14270</name>
</gene>
<protein>
    <recommendedName>
        <fullName evidence="5 7">Adenylate kinase</fullName>
        <shortName evidence="5">AK</shortName>
        <ecNumber evidence="5 7">2.7.4.3</ecNumber>
    </recommendedName>
    <alternativeName>
        <fullName evidence="5">ATP-AMP transphosphorylase</fullName>
    </alternativeName>
    <alternativeName>
        <fullName evidence="5">ATP:AMP phosphotransferase</fullName>
    </alternativeName>
    <alternativeName>
        <fullName evidence="5">Adenylate monophosphate kinase</fullName>
    </alternativeName>
</protein>
<evidence type="ECO:0000256" key="5">
    <source>
        <dbReference type="HAMAP-Rule" id="MF_00235"/>
    </source>
</evidence>
<comment type="subunit">
    <text evidence="5 7">Monomer.</text>
</comment>
<feature type="binding site" evidence="5">
    <location>
        <position position="145"/>
    </location>
    <ligand>
        <name>AMP</name>
        <dbReference type="ChEBI" id="CHEBI:456215"/>
    </ligand>
</feature>
<dbReference type="InterPro" id="IPR027417">
    <property type="entry name" value="P-loop_NTPase"/>
</dbReference>
<keyword evidence="5" id="KW-0963">Cytoplasm</keyword>
<evidence type="ECO:0000256" key="3">
    <source>
        <dbReference type="ARBA" id="ARBA00022741"/>
    </source>
</evidence>
<feature type="binding site" evidence="5">
    <location>
        <begin position="86"/>
        <end position="89"/>
    </location>
    <ligand>
        <name>AMP</name>
        <dbReference type="ChEBI" id="CHEBI:456215"/>
    </ligand>
</feature>
<evidence type="ECO:0000313" key="9">
    <source>
        <dbReference type="Proteomes" id="UP000316252"/>
    </source>
</evidence>
<dbReference type="OrthoDB" id="9805030at2"/>
<dbReference type="NCBIfam" id="NF001381">
    <property type="entry name" value="PRK00279.1-3"/>
    <property type="match status" value="1"/>
</dbReference>
<dbReference type="SUPFAM" id="SSF52540">
    <property type="entry name" value="P-loop containing nucleoside triphosphate hydrolases"/>
    <property type="match status" value="1"/>
</dbReference>
<dbReference type="PANTHER" id="PTHR23359">
    <property type="entry name" value="NUCLEOTIDE KINASE"/>
    <property type="match status" value="1"/>
</dbReference>
<feature type="binding site" evidence="5">
    <location>
        <position position="128"/>
    </location>
    <ligand>
        <name>ATP</name>
        <dbReference type="ChEBI" id="CHEBI:30616"/>
    </ligand>
</feature>
<comment type="subcellular location">
    <subcellularLocation>
        <location evidence="5 7">Cytoplasm</location>
    </subcellularLocation>
</comment>
<evidence type="ECO:0000256" key="2">
    <source>
        <dbReference type="ARBA" id="ARBA00022727"/>
    </source>
</evidence>
<dbReference type="PROSITE" id="PS00113">
    <property type="entry name" value="ADENYLATE_KINASE"/>
    <property type="match status" value="1"/>
</dbReference>
<dbReference type="EMBL" id="VHQG01000004">
    <property type="protein sequence ID" value="TPW74738.1"/>
    <property type="molecule type" value="Genomic_DNA"/>
</dbReference>
<dbReference type="GO" id="GO:0005737">
    <property type="term" value="C:cytoplasm"/>
    <property type="evidence" value="ECO:0007669"/>
    <property type="project" value="UniProtKB-SubCell"/>
</dbReference>
<feature type="binding site" evidence="5">
    <location>
        <begin position="11"/>
        <end position="16"/>
    </location>
    <ligand>
        <name>ATP</name>
        <dbReference type="ChEBI" id="CHEBI:30616"/>
    </ligand>
</feature>
<keyword evidence="5 7" id="KW-0067">ATP-binding</keyword>
<organism evidence="8 9">
    <name type="scientific">Schumannella soli</name>
    <dbReference type="NCBI Taxonomy" id="2590779"/>
    <lineage>
        <taxon>Bacteria</taxon>
        <taxon>Bacillati</taxon>
        <taxon>Actinomycetota</taxon>
        <taxon>Actinomycetes</taxon>
        <taxon>Micrococcales</taxon>
        <taxon>Microbacteriaceae</taxon>
        <taxon>Schumannella</taxon>
    </lineage>
</organism>
<comment type="pathway">
    <text evidence="5">Purine metabolism; AMP biosynthesis via salvage pathway; AMP from ADP: step 1/1.</text>
</comment>
<proteinExistence type="inferred from homology"/>
<comment type="caution">
    <text evidence="5">Lacks conserved residue(s) required for the propagation of feature annotation.</text>
</comment>
<comment type="caution">
    <text evidence="8">The sequence shown here is derived from an EMBL/GenBank/DDBJ whole genome shotgun (WGS) entry which is preliminary data.</text>
</comment>
<dbReference type="Proteomes" id="UP000316252">
    <property type="component" value="Unassembled WGS sequence"/>
</dbReference>
<evidence type="ECO:0000256" key="7">
    <source>
        <dbReference type="RuleBase" id="RU003331"/>
    </source>
</evidence>
<comment type="catalytic activity">
    <reaction evidence="5 7">
        <text>AMP + ATP = 2 ADP</text>
        <dbReference type="Rhea" id="RHEA:12973"/>
        <dbReference type="ChEBI" id="CHEBI:30616"/>
        <dbReference type="ChEBI" id="CHEBI:456215"/>
        <dbReference type="ChEBI" id="CHEBI:456216"/>
        <dbReference type="EC" id="2.7.4.3"/>
    </reaction>
</comment>
<sequence>MTRLLIVGPPGVGKGTQAERIVAAYGIPTISTGDIFRANIKNETELGLRVKAIVDAGDYVPDELTNELVTDRLSEADAGQGFLLDGYPRTTQQVSYLDELLSSHGHELDAVVRLVADRDEIVTRLRKRAVEQGRLDDSEEAIAHRQDVYARETEPLIAAYRDRGLLVEVDGLGTVDEVTQRVFTALASRGIDRVSA</sequence>
<dbReference type="PRINTS" id="PR00094">
    <property type="entry name" value="ADENYLTKNASE"/>
</dbReference>
<keyword evidence="3 5" id="KW-0547">Nucleotide-binding</keyword>
<keyword evidence="4 5" id="KW-0418">Kinase</keyword>
<evidence type="ECO:0000256" key="4">
    <source>
        <dbReference type="ARBA" id="ARBA00022777"/>
    </source>
</evidence>
<feature type="binding site" evidence="5">
    <location>
        <position position="134"/>
    </location>
    <ligand>
        <name>AMP</name>
        <dbReference type="ChEBI" id="CHEBI:456215"/>
    </ligand>
</feature>
<name>A0A506Y1C0_9MICO</name>
<dbReference type="HAMAP" id="MF_00235">
    <property type="entry name" value="Adenylate_kinase_Adk"/>
    <property type="match status" value="1"/>
</dbReference>
<feature type="binding site" evidence="5">
    <location>
        <position position="37"/>
    </location>
    <ligand>
        <name>AMP</name>
        <dbReference type="ChEBI" id="CHEBI:456215"/>
    </ligand>
</feature>
<comment type="domain">
    <text evidence="5">Consists of three domains, a large central CORE domain and two small peripheral domains, NMPbind and LID, which undergo movements during catalysis. The LID domain closes over the site of phosphoryl transfer upon ATP binding. Assembling and dissambling the active center during each catalytic cycle provides an effective means to prevent ATP hydrolysis.</text>
</comment>
<dbReference type="UniPathway" id="UPA00588">
    <property type="reaction ID" value="UER00649"/>
</dbReference>
<comment type="similarity">
    <text evidence="5 6">Belongs to the adenylate kinase family.</text>
</comment>
<dbReference type="GO" id="GO:0044209">
    <property type="term" value="P:AMP salvage"/>
    <property type="evidence" value="ECO:0007669"/>
    <property type="project" value="UniProtKB-UniRule"/>
</dbReference>